<proteinExistence type="predicted"/>
<sequence length="218" mass="25377">MYWEPRSPLPSRICSFARGYHTGQRWSTLLFSRSEACSGNSGFHRPRKQDTIRESSERLFVPQEQAMQPFLPSEFPITRLIDINAQHLARCHQYPPCTLEDLSDEELSTRLDPISQEVSRHLIQSDAANNALKVALACRDYTTLTSYVIGQLVRFKAILAEVQLLRAAHYMRLAEEDYRQEESLIKTFSKEEGTRLYREVPPRARTEYNFNISAIWYE</sequence>
<dbReference type="AlphaFoldDB" id="A0A0C9UDG8"/>
<keyword evidence="2" id="KW-1185">Reference proteome</keyword>
<dbReference type="HOGENOM" id="CLU_1267589_0_0_1"/>
<accession>A0A0C9UDG8</accession>
<dbReference type="Proteomes" id="UP000054279">
    <property type="component" value="Unassembled WGS sequence"/>
</dbReference>
<protein>
    <submittedName>
        <fullName evidence="1">Uncharacterized protein</fullName>
    </submittedName>
</protein>
<organism evidence="1 2">
    <name type="scientific">Sphaerobolus stellatus (strain SS14)</name>
    <dbReference type="NCBI Taxonomy" id="990650"/>
    <lineage>
        <taxon>Eukaryota</taxon>
        <taxon>Fungi</taxon>
        <taxon>Dikarya</taxon>
        <taxon>Basidiomycota</taxon>
        <taxon>Agaricomycotina</taxon>
        <taxon>Agaricomycetes</taxon>
        <taxon>Phallomycetidae</taxon>
        <taxon>Geastrales</taxon>
        <taxon>Sphaerobolaceae</taxon>
        <taxon>Sphaerobolus</taxon>
    </lineage>
</organism>
<evidence type="ECO:0000313" key="1">
    <source>
        <dbReference type="EMBL" id="KIJ32759.1"/>
    </source>
</evidence>
<reference evidence="1 2" key="1">
    <citation type="submission" date="2014-06" db="EMBL/GenBank/DDBJ databases">
        <title>Evolutionary Origins and Diversification of the Mycorrhizal Mutualists.</title>
        <authorList>
            <consortium name="DOE Joint Genome Institute"/>
            <consortium name="Mycorrhizal Genomics Consortium"/>
            <person name="Kohler A."/>
            <person name="Kuo A."/>
            <person name="Nagy L.G."/>
            <person name="Floudas D."/>
            <person name="Copeland A."/>
            <person name="Barry K.W."/>
            <person name="Cichocki N."/>
            <person name="Veneault-Fourrey C."/>
            <person name="LaButti K."/>
            <person name="Lindquist E.A."/>
            <person name="Lipzen A."/>
            <person name="Lundell T."/>
            <person name="Morin E."/>
            <person name="Murat C."/>
            <person name="Riley R."/>
            <person name="Ohm R."/>
            <person name="Sun H."/>
            <person name="Tunlid A."/>
            <person name="Henrissat B."/>
            <person name="Grigoriev I.V."/>
            <person name="Hibbett D.S."/>
            <person name="Martin F."/>
        </authorList>
    </citation>
    <scope>NUCLEOTIDE SEQUENCE [LARGE SCALE GENOMIC DNA]</scope>
    <source>
        <strain evidence="1 2">SS14</strain>
    </source>
</reference>
<evidence type="ECO:0000313" key="2">
    <source>
        <dbReference type="Proteomes" id="UP000054279"/>
    </source>
</evidence>
<dbReference type="EMBL" id="KN837222">
    <property type="protein sequence ID" value="KIJ32759.1"/>
    <property type="molecule type" value="Genomic_DNA"/>
</dbReference>
<gene>
    <name evidence="1" type="ORF">M422DRAFT_265391</name>
</gene>
<name>A0A0C9UDG8_SPHS4</name>